<dbReference type="InterPro" id="IPR029056">
    <property type="entry name" value="Ribokinase-like"/>
</dbReference>
<keyword evidence="2" id="KW-0418">Kinase</keyword>
<gene>
    <name evidence="4" type="ORF">CYJ19_10210</name>
</gene>
<dbReference type="Pfam" id="PF00294">
    <property type="entry name" value="PfkB"/>
    <property type="match status" value="1"/>
</dbReference>
<evidence type="ECO:0000259" key="3">
    <source>
        <dbReference type="Pfam" id="PF00294"/>
    </source>
</evidence>
<reference evidence="4 5" key="1">
    <citation type="submission" date="2017-12" db="EMBL/GenBank/DDBJ databases">
        <title>Phylogenetic diversity of female urinary microbiome.</title>
        <authorList>
            <person name="Thomas-White K."/>
            <person name="Wolfe A.J."/>
        </authorList>
    </citation>
    <scope>NUCLEOTIDE SEQUENCE [LARGE SCALE GENOMIC DNA]</scope>
    <source>
        <strain evidence="4 5">UMB0402</strain>
    </source>
</reference>
<keyword evidence="1" id="KW-0808">Transferase</keyword>
<dbReference type="Proteomes" id="UP000235122">
    <property type="component" value="Unassembled WGS sequence"/>
</dbReference>
<dbReference type="PANTHER" id="PTHR10584">
    <property type="entry name" value="SUGAR KINASE"/>
    <property type="match status" value="1"/>
</dbReference>
<sequence>MAGSLVAVASVILTMPMHVPHFPDRGGEVTATMSSVGVGGAFPVMVAARRQGVEVWSAACMGTGPNSTMVAEELGREGIRVISSDVVGDIGMKLVLVEADGYISSVVAPGVEAEQELGFLRRIQVSAGDMVYISASDLVSPAYQSALEGWLPELTDGVSLTLALGPQIKEVDPEWLARILPNIDLLTMNRRETDLLRNVLGRETLHEALEQVMKPSAVIVRRESSRGCWVTVGPSSNPVEVPAFPSKVRDTAAVGDAHTGVLCASLLRGFDPITAARRANAAGAIMVGRPGGRNLPDSEAVEELMRQSSLT</sequence>
<dbReference type="GO" id="GO:0016301">
    <property type="term" value="F:kinase activity"/>
    <property type="evidence" value="ECO:0007669"/>
    <property type="project" value="UniProtKB-KW"/>
</dbReference>
<organism evidence="4 5">
    <name type="scientific">Winkia neuii</name>
    <dbReference type="NCBI Taxonomy" id="33007"/>
    <lineage>
        <taxon>Bacteria</taxon>
        <taxon>Bacillati</taxon>
        <taxon>Actinomycetota</taxon>
        <taxon>Actinomycetes</taxon>
        <taxon>Actinomycetales</taxon>
        <taxon>Actinomycetaceae</taxon>
        <taxon>Winkia</taxon>
    </lineage>
</organism>
<dbReference type="Gene3D" id="3.40.1190.20">
    <property type="match status" value="1"/>
</dbReference>
<dbReference type="SUPFAM" id="SSF53613">
    <property type="entry name" value="Ribokinase-like"/>
    <property type="match status" value="1"/>
</dbReference>
<dbReference type="EMBL" id="PKKO01000006">
    <property type="protein sequence ID" value="PKY71582.1"/>
    <property type="molecule type" value="Genomic_DNA"/>
</dbReference>
<evidence type="ECO:0000256" key="1">
    <source>
        <dbReference type="ARBA" id="ARBA00022679"/>
    </source>
</evidence>
<dbReference type="RefSeq" id="WP_024331544.1">
    <property type="nucleotide sequence ID" value="NZ_JASOXK010000004.1"/>
</dbReference>
<dbReference type="AlphaFoldDB" id="A0A2I1IKF6"/>
<evidence type="ECO:0000313" key="5">
    <source>
        <dbReference type="Proteomes" id="UP000235122"/>
    </source>
</evidence>
<accession>A0A2I1IKF6</accession>
<dbReference type="PANTHER" id="PTHR10584:SF166">
    <property type="entry name" value="RIBOKINASE"/>
    <property type="match status" value="1"/>
</dbReference>
<keyword evidence="5" id="KW-1185">Reference proteome</keyword>
<dbReference type="InterPro" id="IPR011611">
    <property type="entry name" value="PfkB_dom"/>
</dbReference>
<dbReference type="GeneID" id="35867225"/>
<comment type="caution">
    <text evidence="4">The sequence shown here is derived from an EMBL/GenBank/DDBJ whole genome shotgun (WGS) entry which is preliminary data.</text>
</comment>
<feature type="domain" description="Carbohydrate kinase PfkB" evidence="3">
    <location>
        <begin position="36"/>
        <end position="294"/>
    </location>
</feature>
<evidence type="ECO:0000313" key="4">
    <source>
        <dbReference type="EMBL" id="PKY71582.1"/>
    </source>
</evidence>
<dbReference type="STRING" id="33007.HMPREF3198_01870"/>
<dbReference type="GO" id="GO:0005829">
    <property type="term" value="C:cytosol"/>
    <property type="evidence" value="ECO:0007669"/>
    <property type="project" value="TreeGrafter"/>
</dbReference>
<proteinExistence type="predicted"/>
<protein>
    <recommendedName>
        <fullName evidence="3">Carbohydrate kinase PfkB domain-containing protein</fullName>
    </recommendedName>
</protein>
<evidence type="ECO:0000256" key="2">
    <source>
        <dbReference type="ARBA" id="ARBA00022777"/>
    </source>
</evidence>
<name>A0A2I1IKF6_9ACTO</name>